<dbReference type="Pfam" id="PF13440">
    <property type="entry name" value="Polysacc_synt_3"/>
    <property type="match status" value="1"/>
</dbReference>
<evidence type="ECO:0000313" key="8">
    <source>
        <dbReference type="Proteomes" id="UP000184164"/>
    </source>
</evidence>
<dbReference type="GO" id="GO:0005886">
    <property type="term" value="C:plasma membrane"/>
    <property type="evidence" value="ECO:0007669"/>
    <property type="project" value="UniProtKB-SubCell"/>
</dbReference>
<proteinExistence type="predicted"/>
<evidence type="ECO:0000256" key="1">
    <source>
        <dbReference type="ARBA" id="ARBA00004651"/>
    </source>
</evidence>
<sequence>MNMPGIRNSIKNLIKSDFYRDILKLFSGMFFARLFPALFALIIVRIYTPENFGIFVLYLTIASAISIVATGKYESALFLAESPDERKHIFWLSQKINTAVNLVALAVLLLYILIFRISDFGRIIMLLLIPFYSFSLGAVQLIRNILIARKSFKTLSILEVIRAVITGILQCALFVFPVLGLFLGAVCSQLFIYVWYSQRLPESSGFKPVRFSTKEKELARRYINFPKYSVASEFFNFISSQLPVFMVKPFFGETMLGLYSFSHRYISVPIQLVSISISRVYIQKAQSLKNNLNELSALTFSLFKKQFWMGIFPFTILGLWGAEIFGVLFGSEWEFSGYLAQLLSPWLFLVMLSSPLSSVLIIFEKQKFSMNYNIILLVTRIVSLAIGGFVFHDIVWAIGLYSLTGFVFFAALGAWSMKLAGVKIADMALFVAKATVITVFPLILIKLWVLN</sequence>
<dbReference type="AlphaFoldDB" id="A0A1M5DCR0"/>
<dbReference type="Proteomes" id="UP000184164">
    <property type="component" value="Unassembled WGS sequence"/>
</dbReference>
<evidence type="ECO:0000256" key="4">
    <source>
        <dbReference type="ARBA" id="ARBA00022989"/>
    </source>
</evidence>
<feature type="transmembrane region" description="Helical" evidence="6">
    <location>
        <begin position="370"/>
        <end position="390"/>
    </location>
</feature>
<gene>
    <name evidence="7" type="ORF">SAMN05444274_10740</name>
</gene>
<feature type="transmembrane region" description="Helical" evidence="6">
    <location>
        <begin position="21"/>
        <end position="46"/>
    </location>
</feature>
<evidence type="ECO:0000256" key="3">
    <source>
        <dbReference type="ARBA" id="ARBA00022692"/>
    </source>
</evidence>
<keyword evidence="2" id="KW-1003">Cell membrane</keyword>
<reference evidence="7 8" key="1">
    <citation type="submission" date="2016-11" db="EMBL/GenBank/DDBJ databases">
        <authorList>
            <person name="Jaros S."/>
            <person name="Januszkiewicz K."/>
            <person name="Wedrychowicz H."/>
        </authorList>
    </citation>
    <scope>NUCLEOTIDE SEQUENCE [LARGE SCALE GENOMIC DNA]</scope>
    <source>
        <strain evidence="7 8">DSM 26910</strain>
    </source>
</reference>
<feature type="transmembrane region" description="Helical" evidence="6">
    <location>
        <begin position="163"/>
        <end position="196"/>
    </location>
</feature>
<dbReference type="STRING" id="1484053.SAMN05444274_10740"/>
<feature type="transmembrane region" description="Helical" evidence="6">
    <location>
        <begin position="123"/>
        <end position="142"/>
    </location>
</feature>
<dbReference type="PANTHER" id="PTHR30250">
    <property type="entry name" value="PST FAMILY PREDICTED COLANIC ACID TRANSPORTER"/>
    <property type="match status" value="1"/>
</dbReference>
<evidence type="ECO:0000256" key="6">
    <source>
        <dbReference type="SAM" id="Phobius"/>
    </source>
</evidence>
<keyword evidence="5 6" id="KW-0472">Membrane</keyword>
<evidence type="ECO:0000256" key="2">
    <source>
        <dbReference type="ARBA" id="ARBA00022475"/>
    </source>
</evidence>
<keyword evidence="3 6" id="KW-0812">Transmembrane</keyword>
<protein>
    <submittedName>
        <fullName evidence="7">Membrane protein involved in the export of O-antigen and teichoic acid</fullName>
    </submittedName>
</protein>
<keyword evidence="8" id="KW-1185">Reference proteome</keyword>
<evidence type="ECO:0000313" key="7">
    <source>
        <dbReference type="EMBL" id="SHF64634.1"/>
    </source>
</evidence>
<dbReference type="EMBL" id="FQUM01000007">
    <property type="protein sequence ID" value="SHF64634.1"/>
    <property type="molecule type" value="Genomic_DNA"/>
</dbReference>
<dbReference type="InterPro" id="IPR050833">
    <property type="entry name" value="Poly_Biosynth_Transport"/>
</dbReference>
<feature type="transmembrane region" description="Helical" evidence="6">
    <location>
        <begin position="52"/>
        <end position="71"/>
    </location>
</feature>
<evidence type="ECO:0000256" key="5">
    <source>
        <dbReference type="ARBA" id="ARBA00023136"/>
    </source>
</evidence>
<dbReference type="PANTHER" id="PTHR30250:SF28">
    <property type="entry name" value="POLYSACCHARIDE BIOSYNTHESIS PROTEIN"/>
    <property type="match status" value="1"/>
</dbReference>
<organism evidence="7 8">
    <name type="scientific">Mariniphaga anaerophila</name>
    <dbReference type="NCBI Taxonomy" id="1484053"/>
    <lineage>
        <taxon>Bacteria</taxon>
        <taxon>Pseudomonadati</taxon>
        <taxon>Bacteroidota</taxon>
        <taxon>Bacteroidia</taxon>
        <taxon>Marinilabiliales</taxon>
        <taxon>Prolixibacteraceae</taxon>
        <taxon>Mariniphaga</taxon>
    </lineage>
</organism>
<feature type="transmembrane region" description="Helical" evidence="6">
    <location>
        <begin position="343"/>
        <end position="363"/>
    </location>
</feature>
<name>A0A1M5DCR0_9BACT</name>
<feature type="transmembrane region" description="Helical" evidence="6">
    <location>
        <begin position="265"/>
        <end position="282"/>
    </location>
</feature>
<dbReference type="OrthoDB" id="109075at2"/>
<accession>A0A1M5DCR0</accession>
<feature type="transmembrane region" description="Helical" evidence="6">
    <location>
        <begin position="427"/>
        <end position="449"/>
    </location>
</feature>
<keyword evidence="4 6" id="KW-1133">Transmembrane helix</keyword>
<comment type="subcellular location">
    <subcellularLocation>
        <location evidence="1">Cell membrane</location>
        <topology evidence="1">Multi-pass membrane protein</topology>
    </subcellularLocation>
</comment>
<feature type="transmembrane region" description="Helical" evidence="6">
    <location>
        <begin position="96"/>
        <end position="117"/>
    </location>
</feature>
<feature type="transmembrane region" description="Helical" evidence="6">
    <location>
        <begin position="307"/>
        <end position="331"/>
    </location>
</feature>
<feature type="transmembrane region" description="Helical" evidence="6">
    <location>
        <begin position="396"/>
        <end position="415"/>
    </location>
</feature>